<comment type="similarity">
    <text evidence="1 5">Belongs to the MreC family.</text>
</comment>
<evidence type="ECO:0000259" key="7">
    <source>
        <dbReference type="Pfam" id="PF04085"/>
    </source>
</evidence>
<accession>A0A7T0BT86</accession>
<keyword evidence="6" id="KW-0175">Coiled coil</keyword>
<organism evidence="8 9">
    <name type="scientific">Candidatus Nitronauta litoralis</name>
    <dbReference type="NCBI Taxonomy" id="2705533"/>
    <lineage>
        <taxon>Bacteria</taxon>
        <taxon>Pseudomonadati</taxon>
        <taxon>Nitrospinota/Tectimicrobiota group</taxon>
        <taxon>Nitrospinota</taxon>
        <taxon>Nitrospinia</taxon>
        <taxon>Nitrospinales</taxon>
        <taxon>Nitrospinaceae</taxon>
        <taxon>Candidatus Nitronauta</taxon>
    </lineage>
</organism>
<dbReference type="PANTHER" id="PTHR34138:SF1">
    <property type="entry name" value="CELL SHAPE-DETERMINING PROTEIN MREC"/>
    <property type="match status" value="1"/>
</dbReference>
<dbReference type="AlphaFoldDB" id="A0A7T0BT86"/>
<dbReference type="InterPro" id="IPR042177">
    <property type="entry name" value="Cell/Rod_1"/>
</dbReference>
<dbReference type="Gene3D" id="2.40.10.340">
    <property type="entry name" value="Rod shape-determining protein MreC, domain 1"/>
    <property type="match status" value="1"/>
</dbReference>
<dbReference type="EMBL" id="CP048685">
    <property type="protein sequence ID" value="QPJ60493.1"/>
    <property type="molecule type" value="Genomic_DNA"/>
</dbReference>
<keyword evidence="3 5" id="KW-0133">Cell shape</keyword>
<dbReference type="InterPro" id="IPR007221">
    <property type="entry name" value="MreC"/>
</dbReference>
<dbReference type="GO" id="GO:0008360">
    <property type="term" value="P:regulation of cell shape"/>
    <property type="evidence" value="ECO:0007669"/>
    <property type="project" value="UniProtKB-KW"/>
</dbReference>
<dbReference type="NCBIfam" id="TIGR00219">
    <property type="entry name" value="mreC"/>
    <property type="match status" value="1"/>
</dbReference>
<dbReference type="KEGG" id="nli:G3M70_00745"/>
<feature type="domain" description="Rod shape-determining protein MreC beta-barrel core" evidence="7">
    <location>
        <begin position="124"/>
        <end position="269"/>
    </location>
</feature>
<dbReference type="InterPro" id="IPR055342">
    <property type="entry name" value="MreC_beta-barrel_core"/>
</dbReference>
<dbReference type="GO" id="GO:0005886">
    <property type="term" value="C:plasma membrane"/>
    <property type="evidence" value="ECO:0007669"/>
    <property type="project" value="TreeGrafter"/>
</dbReference>
<protein>
    <recommendedName>
        <fullName evidence="2 5">Cell shape-determining protein MreC</fullName>
    </recommendedName>
    <alternativeName>
        <fullName evidence="4 5">Cell shape protein MreC</fullName>
    </alternativeName>
</protein>
<evidence type="ECO:0000256" key="6">
    <source>
        <dbReference type="SAM" id="Coils"/>
    </source>
</evidence>
<dbReference type="InterPro" id="IPR042175">
    <property type="entry name" value="Cell/Rod_MreC_2"/>
</dbReference>
<dbReference type="Gene3D" id="2.40.10.350">
    <property type="entry name" value="Rod shape-determining protein MreC, domain 2"/>
    <property type="match status" value="1"/>
</dbReference>
<name>A0A7T0BT86_9BACT</name>
<evidence type="ECO:0000256" key="3">
    <source>
        <dbReference type="ARBA" id="ARBA00022960"/>
    </source>
</evidence>
<evidence type="ECO:0000256" key="5">
    <source>
        <dbReference type="PIRNR" id="PIRNR038471"/>
    </source>
</evidence>
<proteinExistence type="inferred from homology"/>
<feature type="coiled-coil region" evidence="6">
    <location>
        <begin position="71"/>
        <end position="105"/>
    </location>
</feature>
<dbReference type="Pfam" id="PF04085">
    <property type="entry name" value="MreC"/>
    <property type="match status" value="1"/>
</dbReference>
<evidence type="ECO:0000313" key="8">
    <source>
        <dbReference type="EMBL" id="QPJ60493.1"/>
    </source>
</evidence>
<evidence type="ECO:0000256" key="2">
    <source>
        <dbReference type="ARBA" id="ARBA00013855"/>
    </source>
</evidence>
<gene>
    <name evidence="8" type="primary">mreC</name>
    <name evidence="8" type="ORF">G3M70_00745</name>
</gene>
<evidence type="ECO:0000256" key="4">
    <source>
        <dbReference type="ARBA" id="ARBA00032089"/>
    </source>
</evidence>
<evidence type="ECO:0000313" key="9">
    <source>
        <dbReference type="Proteomes" id="UP000594688"/>
    </source>
</evidence>
<dbReference type="PANTHER" id="PTHR34138">
    <property type="entry name" value="CELL SHAPE-DETERMINING PROTEIN MREC"/>
    <property type="match status" value="1"/>
</dbReference>
<dbReference type="PIRSF" id="PIRSF038471">
    <property type="entry name" value="MreC"/>
    <property type="match status" value="1"/>
</dbReference>
<dbReference type="Gene3D" id="1.20.5.1180">
    <property type="entry name" value="Geminin coiled-coil domain"/>
    <property type="match status" value="1"/>
</dbReference>
<sequence length="271" mass="29625">MWKRGIKSRKNTIVLILIFLVGFALMTADSKRPDGAYFFESFILLVVSPIQSVITGTLSSIEEVYDHYFSLVDASKENEQLHSEINTLKRENHLLKEEVRRLNRIGQLIEYQAANSGESVVATVVGKDATQWVKTIFINKGTDDGVYENLAVVTNSGVVGHVIQAGPHSSKVLLLVDRRSAVDSLFRESRVPGVVVGLGVDTCEMKYVPITADVKAGDWVLSSGLGGVFPKGLVVGRVLSVAKSKQGLFQEIKIAPGADFSRLEEVLVLLP</sequence>
<dbReference type="Proteomes" id="UP000594688">
    <property type="component" value="Chromosome"/>
</dbReference>
<evidence type="ECO:0000256" key="1">
    <source>
        <dbReference type="ARBA" id="ARBA00009369"/>
    </source>
</evidence>
<reference evidence="8 9" key="1">
    <citation type="submission" date="2020-02" db="EMBL/GenBank/DDBJ databases">
        <title>Genomic and physiological characterization of two novel Nitrospinaceae genera.</title>
        <authorList>
            <person name="Mueller A.J."/>
            <person name="Jung M.-Y."/>
            <person name="Strachan C.R."/>
            <person name="Herbold C.W."/>
            <person name="Kirkegaard R.H."/>
            <person name="Daims H."/>
        </authorList>
    </citation>
    <scope>NUCLEOTIDE SEQUENCE [LARGE SCALE GENOMIC DNA]</scope>
    <source>
        <strain evidence="8">EB</strain>
    </source>
</reference>
<comment type="function">
    <text evidence="5">Involved in formation and maintenance of cell shape.</text>
</comment>